<sequence>MHRADNAVSAMMHKLGKAASSTMCTSEGALRAAKWSKRERVKKGQNFGFGGLLTRFLRGHDIEEEEANYRPTYDPRGIDVTKNKEPEGINCPVPIINEQNVRIDNMLSHLYGMQML</sequence>
<dbReference type="EMBL" id="JACEIK010000251">
    <property type="protein sequence ID" value="MCD7453446.1"/>
    <property type="molecule type" value="Genomic_DNA"/>
</dbReference>
<protein>
    <submittedName>
        <fullName evidence="1">Uncharacterized protein</fullName>
    </submittedName>
</protein>
<proteinExistence type="predicted"/>
<evidence type="ECO:0000313" key="2">
    <source>
        <dbReference type="Proteomes" id="UP000823775"/>
    </source>
</evidence>
<accession>A0ABS8S546</accession>
<gene>
    <name evidence="1" type="ORF">HAX54_020916</name>
</gene>
<evidence type="ECO:0000313" key="1">
    <source>
        <dbReference type="EMBL" id="MCD7453446.1"/>
    </source>
</evidence>
<dbReference type="Proteomes" id="UP000823775">
    <property type="component" value="Unassembled WGS sequence"/>
</dbReference>
<keyword evidence="2" id="KW-1185">Reference proteome</keyword>
<name>A0ABS8S546_DATST</name>
<reference evidence="1 2" key="1">
    <citation type="journal article" date="2021" name="BMC Genomics">
        <title>Datura genome reveals duplications of psychoactive alkaloid biosynthetic genes and high mutation rate following tissue culture.</title>
        <authorList>
            <person name="Rajewski A."/>
            <person name="Carter-House D."/>
            <person name="Stajich J."/>
            <person name="Litt A."/>
        </authorList>
    </citation>
    <scope>NUCLEOTIDE SEQUENCE [LARGE SCALE GENOMIC DNA]</scope>
    <source>
        <strain evidence="1">AR-01</strain>
    </source>
</reference>
<organism evidence="1 2">
    <name type="scientific">Datura stramonium</name>
    <name type="common">Jimsonweed</name>
    <name type="synonym">Common thornapple</name>
    <dbReference type="NCBI Taxonomy" id="4076"/>
    <lineage>
        <taxon>Eukaryota</taxon>
        <taxon>Viridiplantae</taxon>
        <taxon>Streptophyta</taxon>
        <taxon>Embryophyta</taxon>
        <taxon>Tracheophyta</taxon>
        <taxon>Spermatophyta</taxon>
        <taxon>Magnoliopsida</taxon>
        <taxon>eudicotyledons</taxon>
        <taxon>Gunneridae</taxon>
        <taxon>Pentapetalae</taxon>
        <taxon>asterids</taxon>
        <taxon>lamiids</taxon>
        <taxon>Solanales</taxon>
        <taxon>Solanaceae</taxon>
        <taxon>Solanoideae</taxon>
        <taxon>Datureae</taxon>
        <taxon>Datura</taxon>
    </lineage>
</organism>
<comment type="caution">
    <text evidence="1">The sequence shown here is derived from an EMBL/GenBank/DDBJ whole genome shotgun (WGS) entry which is preliminary data.</text>
</comment>